<feature type="domain" description="UvrD-like helicase C-terminal" evidence="1">
    <location>
        <begin position="645"/>
        <end position="691"/>
    </location>
</feature>
<dbReference type="Gene3D" id="2.30.30.940">
    <property type="match status" value="1"/>
</dbReference>
<dbReference type="Pfam" id="PF14490">
    <property type="entry name" value="HHH_RecD2"/>
    <property type="match status" value="1"/>
</dbReference>
<dbReference type="CDD" id="cd17933">
    <property type="entry name" value="DEXSc_RecD-like"/>
    <property type="match status" value="1"/>
</dbReference>
<sequence length="725" mass="82212">MNPIIELKLIPVRKLFYGNDFGVYACESKSPDVEYNAFDNFVINGGMQELSLGTEYIASIQFKEHKKHGRGYEVHSIRQELPTTIEGQHAFLRTILSESQCEPLIKAFPTQDIIEMIKSNTLDYKRIKGIGDKKFSKIREKVIKNIDIQEALVELSKYGVSYTIVQKLLARYNNSPTLVVQKVKLNPYILCDEVNGLGFDKVDKYALKTGIEIDSPYRIESAIYYMLKKAEQDGNCWSNKKEIIQLAAGMLSLSEEAIIEFMNNDNLKSAYIDDSKIALKKTYAQEKKICDKISQLVRSENIFKVDNIENKIKLVENEQGFQFTDEQRQAIYDSIDSNVMIISGKAGCGKTALLKGIIKILSDYTYDTCAFSGKAAQRITESTGLKSQTIHRILQFNPKIGEFTCNENSPIPVQSVYLDEGSMTPTSLFYHLSIAVANGHKLIILGDVGQLSAIGCGRPFIDLIESGVIKVCELTKVHRQAMKSGILLAANEVREGKQIIKSGDYEPKVIGELKDLYLYPKETSQQIFEHIIHLCKNNKDRFDLMEFQVVVMLKKKGIISANNLNIELQKIFNDKDERGLKRGDFVFKTGDKVIKNGNDYDNGVFNGTLGKIVEIDYDEDTLSIEFIGIDDIVTYKRDQLLQIDLAYALTGHRVQGSQFKQGIFALDYAAYKLLNRQGVYTGMTRFSEMCVMIFELKALIKAIRTNDTNKRNTFLKDMLIEEFNK</sequence>
<dbReference type="InterPro" id="IPR027785">
    <property type="entry name" value="UvrD-like_helicase_C"/>
</dbReference>
<dbReference type="Gene3D" id="1.10.10.2220">
    <property type="match status" value="1"/>
</dbReference>
<reference evidence="4 5" key="1">
    <citation type="submission" date="2021-02" db="EMBL/GenBank/DDBJ databases">
        <title>Paenibacillus tianjinensis sp. nov.</title>
        <authorList>
            <person name="Liu H."/>
        </authorList>
    </citation>
    <scope>NUCLEOTIDE SEQUENCE [LARGE SCALE GENOMIC DNA]</scope>
    <source>
        <strain evidence="4 5">TB2019</strain>
    </source>
</reference>
<organism evidence="4 5">
    <name type="scientific">Paenibacillus tianjinensis</name>
    <dbReference type="NCBI Taxonomy" id="2810347"/>
    <lineage>
        <taxon>Bacteria</taxon>
        <taxon>Bacillati</taxon>
        <taxon>Bacillota</taxon>
        <taxon>Bacilli</taxon>
        <taxon>Bacillales</taxon>
        <taxon>Paenibacillaceae</taxon>
        <taxon>Paenibacillus</taxon>
    </lineage>
</organism>
<dbReference type="Gene3D" id="3.40.50.300">
    <property type="entry name" value="P-loop containing nucleotide triphosphate hydrolases"/>
    <property type="match status" value="2"/>
</dbReference>
<dbReference type="InterPro" id="IPR041451">
    <property type="entry name" value="RecD2_SH13"/>
</dbReference>
<evidence type="ECO:0000313" key="4">
    <source>
        <dbReference type="EMBL" id="QSF43518.1"/>
    </source>
</evidence>
<dbReference type="InterPro" id="IPR029493">
    <property type="entry name" value="RecD2-like_HHH"/>
</dbReference>
<gene>
    <name evidence="4" type="ORF">JRJ22_19845</name>
</gene>
<proteinExistence type="predicted"/>
<feature type="domain" description="ATP-dependent RecD2 DNA helicase-like helix-hairpin-helix" evidence="2">
    <location>
        <begin position="147"/>
        <end position="237"/>
    </location>
</feature>
<protein>
    <submittedName>
        <fullName evidence="4">AAA family ATPase</fullName>
    </submittedName>
</protein>
<evidence type="ECO:0000313" key="5">
    <source>
        <dbReference type="Proteomes" id="UP000663452"/>
    </source>
</evidence>
<dbReference type="Pfam" id="PF18335">
    <property type="entry name" value="SH3_13"/>
    <property type="match status" value="1"/>
</dbReference>
<dbReference type="InterPro" id="IPR027417">
    <property type="entry name" value="P-loop_NTPase"/>
</dbReference>
<evidence type="ECO:0000259" key="2">
    <source>
        <dbReference type="Pfam" id="PF14490"/>
    </source>
</evidence>
<accession>A0ABX7L815</accession>
<dbReference type="Pfam" id="PF13604">
    <property type="entry name" value="AAA_30"/>
    <property type="match status" value="1"/>
</dbReference>
<feature type="domain" description="ATP-dependent RecD2 DNA helicase SH3" evidence="3">
    <location>
        <begin position="564"/>
        <end position="626"/>
    </location>
</feature>
<evidence type="ECO:0000259" key="1">
    <source>
        <dbReference type="Pfam" id="PF13538"/>
    </source>
</evidence>
<dbReference type="Pfam" id="PF13538">
    <property type="entry name" value="UvrD_C_2"/>
    <property type="match status" value="1"/>
</dbReference>
<dbReference type="EMBL" id="CP070969">
    <property type="protein sequence ID" value="QSF43518.1"/>
    <property type="molecule type" value="Genomic_DNA"/>
</dbReference>
<dbReference type="CDD" id="cd18809">
    <property type="entry name" value="SF1_C_RecD"/>
    <property type="match status" value="1"/>
</dbReference>
<dbReference type="RefSeq" id="WP_206101151.1">
    <property type="nucleotide sequence ID" value="NZ_CP070969.1"/>
</dbReference>
<dbReference type="SUPFAM" id="SSF52540">
    <property type="entry name" value="P-loop containing nucleoside triphosphate hydrolases"/>
    <property type="match status" value="2"/>
</dbReference>
<dbReference type="Proteomes" id="UP000663452">
    <property type="component" value="Chromosome"/>
</dbReference>
<keyword evidence="5" id="KW-1185">Reference proteome</keyword>
<name>A0ABX7L815_9BACL</name>
<evidence type="ECO:0000259" key="3">
    <source>
        <dbReference type="Pfam" id="PF18335"/>
    </source>
</evidence>